<dbReference type="GO" id="GO:0003677">
    <property type="term" value="F:DNA binding"/>
    <property type="evidence" value="ECO:0007669"/>
    <property type="project" value="UniProtKB-KW"/>
</dbReference>
<evidence type="ECO:0000259" key="4">
    <source>
        <dbReference type="PROSITE" id="PS51063"/>
    </source>
</evidence>
<dbReference type="Pfam" id="PF13545">
    <property type="entry name" value="HTH_Crp_2"/>
    <property type="match status" value="1"/>
</dbReference>
<dbReference type="InterPro" id="IPR036390">
    <property type="entry name" value="WH_DNA-bd_sf"/>
</dbReference>
<dbReference type="GO" id="GO:0006355">
    <property type="term" value="P:regulation of DNA-templated transcription"/>
    <property type="evidence" value="ECO:0007669"/>
    <property type="project" value="InterPro"/>
</dbReference>
<dbReference type="InterPro" id="IPR012318">
    <property type="entry name" value="HTH_CRP"/>
</dbReference>
<keyword evidence="3" id="KW-0804">Transcription</keyword>
<dbReference type="SUPFAM" id="SSF46785">
    <property type="entry name" value="Winged helix' DNA-binding domain"/>
    <property type="match status" value="1"/>
</dbReference>
<organism evidence="5 6">
    <name type="scientific">Sulfitobacter delicatus</name>
    <dbReference type="NCBI Taxonomy" id="218672"/>
    <lineage>
        <taxon>Bacteria</taxon>
        <taxon>Pseudomonadati</taxon>
        <taxon>Pseudomonadota</taxon>
        <taxon>Alphaproteobacteria</taxon>
        <taxon>Rhodobacterales</taxon>
        <taxon>Roseobacteraceae</taxon>
        <taxon>Sulfitobacter</taxon>
    </lineage>
</organism>
<dbReference type="Proteomes" id="UP000199399">
    <property type="component" value="Unassembled WGS sequence"/>
</dbReference>
<name>A0A1G7U4A7_9RHOB</name>
<gene>
    <name evidence="5" type="ORF">SAMN04489759_107159</name>
</gene>
<dbReference type="PROSITE" id="PS51063">
    <property type="entry name" value="HTH_CRP_2"/>
    <property type="match status" value="1"/>
</dbReference>
<keyword evidence="5" id="KW-0808">Transferase</keyword>
<evidence type="ECO:0000313" key="5">
    <source>
        <dbReference type="EMBL" id="SDG42462.1"/>
    </source>
</evidence>
<dbReference type="InterPro" id="IPR014710">
    <property type="entry name" value="RmlC-like_jellyroll"/>
</dbReference>
<evidence type="ECO:0000313" key="6">
    <source>
        <dbReference type="Proteomes" id="UP000199399"/>
    </source>
</evidence>
<keyword evidence="2" id="KW-0238">DNA-binding</keyword>
<proteinExistence type="predicted"/>
<dbReference type="AlphaFoldDB" id="A0A1G7U4A7"/>
<keyword evidence="6" id="KW-1185">Reference proteome</keyword>
<protein>
    <submittedName>
        <fullName evidence="5">cAMP-binding domain of CRP or a regulatory subunit of cAMP-dependent protein kinases</fullName>
    </submittedName>
</protein>
<dbReference type="GO" id="GO:0016301">
    <property type="term" value="F:kinase activity"/>
    <property type="evidence" value="ECO:0007669"/>
    <property type="project" value="UniProtKB-KW"/>
</dbReference>
<accession>A0A1G7U4A7</accession>
<dbReference type="InterPro" id="IPR018490">
    <property type="entry name" value="cNMP-bd_dom_sf"/>
</dbReference>
<evidence type="ECO:0000256" key="2">
    <source>
        <dbReference type="ARBA" id="ARBA00023125"/>
    </source>
</evidence>
<feature type="domain" description="HTH crp-type" evidence="4">
    <location>
        <begin position="143"/>
        <end position="217"/>
    </location>
</feature>
<dbReference type="STRING" id="218672.SAMN04489759_107159"/>
<dbReference type="SUPFAM" id="SSF51206">
    <property type="entry name" value="cAMP-binding domain-like"/>
    <property type="match status" value="1"/>
</dbReference>
<keyword evidence="1" id="KW-0805">Transcription regulation</keyword>
<dbReference type="SMART" id="SM00419">
    <property type="entry name" value="HTH_CRP"/>
    <property type="match status" value="1"/>
</dbReference>
<reference evidence="6" key="1">
    <citation type="submission" date="2016-10" db="EMBL/GenBank/DDBJ databases">
        <authorList>
            <person name="Varghese N."/>
            <person name="Submissions S."/>
        </authorList>
    </citation>
    <scope>NUCLEOTIDE SEQUENCE [LARGE SCALE GENOMIC DNA]</scope>
    <source>
        <strain evidence="6">DSM 16477</strain>
    </source>
</reference>
<sequence>MTSKPSGMVDHLNAEQWGKLSPLMMHHGHFAPGDIVSHRGDLLDHSLLLLDGLVARKVPRGQRARSTVVALQFPGEFVDLHAFPLKKLDHDVVSLTGTSVARIAHDDLHHLLNGDVELARKLWLMTLVDASIHRHWVMRNSAMRALARVANFLCEYDARMTAAYAGERDSLPFSLRQSDIADATGLTSVHVSRTLRDLREHGCCSVSGGQLAIHDRAGLHKMGMFDAAYLYMPQSGTAL</sequence>
<evidence type="ECO:0000256" key="3">
    <source>
        <dbReference type="ARBA" id="ARBA00023163"/>
    </source>
</evidence>
<dbReference type="EMBL" id="FNBP01000007">
    <property type="protein sequence ID" value="SDG42462.1"/>
    <property type="molecule type" value="Genomic_DNA"/>
</dbReference>
<dbReference type="Gene3D" id="1.10.10.10">
    <property type="entry name" value="Winged helix-like DNA-binding domain superfamily/Winged helix DNA-binding domain"/>
    <property type="match status" value="1"/>
</dbReference>
<dbReference type="InterPro" id="IPR036388">
    <property type="entry name" value="WH-like_DNA-bd_sf"/>
</dbReference>
<keyword evidence="5" id="KW-0418">Kinase</keyword>
<evidence type="ECO:0000256" key="1">
    <source>
        <dbReference type="ARBA" id="ARBA00023015"/>
    </source>
</evidence>
<dbReference type="Gene3D" id="2.60.120.10">
    <property type="entry name" value="Jelly Rolls"/>
    <property type="match status" value="1"/>
</dbReference>